<gene>
    <name evidence="2" type="ORF">AM231_09485</name>
</gene>
<sequence>MTAYEKPTLETSEVEVVLSKHFDSIVTGVTSLNGGNLSAVFSFLVFDKEYVIKFSDLAGSFETERFISDLLTSQGIPFPSCLGLGEFKSFNYLISEKISGLNLASCSPEQQRQLLPEVIQLLTQMNHIELGQTHGYGFINTSGNGAYSSWREHIIAVNAEDQAGTFWDGWYDLFKTSCLEKDVFDECYNRLLAYSSYNEPYRCFIHGDFHQFNIMSNGQRITGIIDTNGKYGDFLVDLATLDWHLRNLDVIREYQKYLQQMGISIPNFKERLIGAKYYNGLIGLRFYAKMGWKDAYSGLRNELLNLTK</sequence>
<dbReference type="OrthoDB" id="2568768at2"/>
<comment type="caution">
    <text evidence="2">The sequence shown here is derived from an EMBL/GenBank/DDBJ whole genome shotgun (WGS) entry which is preliminary data.</text>
</comment>
<accession>A0A0M1P4P0</accession>
<dbReference type="PANTHER" id="PTHR21310">
    <property type="entry name" value="AMINOGLYCOSIDE PHOSPHOTRANSFERASE-RELATED-RELATED"/>
    <property type="match status" value="1"/>
</dbReference>
<dbReference type="EMBL" id="LIUT01000001">
    <property type="protein sequence ID" value="KOR89352.1"/>
    <property type="molecule type" value="Genomic_DNA"/>
</dbReference>
<dbReference type="InterPro" id="IPR002575">
    <property type="entry name" value="Aminoglycoside_PTrfase"/>
</dbReference>
<evidence type="ECO:0000313" key="3">
    <source>
        <dbReference type="Proteomes" id="UP000036932"/>
    </source>
</evidence>
<dbReference type="Gene3D" id="3.90.1200.10">
    <property type="match status" value="1"/>
</dbReference>
<dbReference type="SUPFAM" id="SSF56112">
    <property type="entry name" value="Protein kinase-like (PK-like)"/>
    <property type="match status" value="1"/>
</dbReference>
<dbReference type="AlphaFoldDB" id="A0A0M1P4P0"/>
<dbReference type="Pfam" id="PF01636">
    <property type="entry name" value="APH"/>
    <property type="match status" value="1"/>
</dbReference>
<proteinExistence type="predicted"/>
<name>A0A0M1P4P0_9BACL</name>
<dbReference type="Gene3D" id="3.30.200.150">
    <property type="match status" value="1"/>
</dbReference>
<keyword evidence="3" id="KW-1185">Reference proteome</keyword>
<feature type="domain" description="Aminoglycoside phosphotransferase" evidence="1">
    <location>
        <begin position="30"/>
        <end position="260"/>
    </location>
</feature>
<organism evidence="2 3">
    <name type="scientific">Paenibacillus solani</name>
    <dbReference type="NCBI Taxonomy" id="1705565"/>
    <lineage>
        <taxon>Bacteria</taxon>
        <taxon>Bacillati</taxon>
        <taxon>Bacillota</taxon>
        <taxon>Bacilli</taxon>
        <taxon>Bacillales</taxon>
        <taxon>Paenibacillaceae</taxon>
        <taxon>Paenibacillus</taxon>
    </lineage>
</organism>
<reference evidence="3" key="1">
    <citation type="submission" date="2015-08" db="EMBL/GenBank/DDBJ databases">
        <title>Genome sequencing project for genomic taxonomy and phylogenomics of Bacillus-like bacteria.</title>
        <authorList>
            <person name="Liu B."/>
            <person name="Wang J."/>
            <person name="Zhu Y."/>
            <person name="Liu G."/>
            <person name="Chen Q."/>
            <person name="Chen Z."/>
            <person name="Lan J."/>
            <person name="Che J."/>
            <person name="Ge C."/>
            <person name="Shi H."/>
            <person name="Pan Z."/>
            <person name="Liu X."/>
        </authorList>
    </citation>
    <scope>NUCLEOTIDE SEQUENCE [LARGE SCALE GENOMIC DNA]</scope>
    <source>
        <strain evidence="3">FJAT-22460</strain>
    </source>
</reference>
<protein>
    <recommendedName>
        <fullName evidence="1">Aminoglycoside phosphotransferase domain-containing protein</fullName>
    </recommendedName>
</protein>
<dbReference type="InterPro" id="IPR051678">
    <property type="entry name" value="AGP_Transferase"/>
</dbReference>
<dbReference type="RefSeq" id="WP_054402403.1">
    <property type="nucleotide sequence ID" value="NZ_LIUT01000001.1"/>
</dbReference>
<evidence type="ECO:0000259" key="1">
    <source>
        <dbReference type="Pfam" id="PF01636"/>
    </source>
</evidence>
<dbReference type="Proteomes" id="UP000036932">
    <property type="component" value="Unassembled WGS sequence"/>
</dbReference>
<dbReference type="InterPro" id="IPR011009">
    <property type="entry name" value="Kinase-like_dom_sf"/>
</dbReference>
<evidence type="ECO:0000313" key="2">
    <source>
        <dbReference type="EMBL" id="KOR89352.1"/>
    </source>
</evidence>
<dbReference type="PATRIC" id="fig|1705565.3.peg.3871"/>